<evidence type="ECO:0000256" key="1">
    <source>
        <dbReference type="SAM" id="Phobius"/>
    </source>
</evidence>
<dbReference type="AlphaFoldDB" id="A0A4Q8LLV4"/>
<feature type="transmembrane region" description="Helical" evidence="1">
    <location>
        <begin position="55"/>
        <end position="74"/>
    </location>
</feature>
<reference evidence="4 5" key="1">
    <citation type="submission" date="2019-02" db="EMBL/GenBank/DDBJ databases">
        <title>WGS of Pseudoxanthomonas species novum from clinical isolates.</title>
        <authorList>
            <person name="Bernier A.-M."/>
            <person name="Bernard K."/>
            <person name="Vachon A."/>
        </authorList>
    </citation>
    <scope>NUCLEOTIDE SEQUENCE [LARGE SCALE GENOMIC DNA]</scope>
    <source>
        <strain evidence="5">NML 170316</strain>
        <strain evidence="2">NML170316</strain>
        <strain evidence="3 4">NML171202</strain>
    </source>
</reference>
<dbReference type="RefSeq" id="WP_130517557.1">
    <property type="nucleotide sequence ID" value="NZ_CAWZZE010000022.1"/>
</dbReference>
<keyword evidence="1" id="KW-1133">Transmembrane helix</keyword>
<keyword evidence="1" id="KW-0472">Membrane</keyword>
<protein>
    <submittedName>
        <fullName evidence="3">Polysaccharide biosynthesis protein GumE</fullName>
    </submittedName>
</protein>
<proteinExistence type="predicted"/>
<feature type="transmembrane region" description="Helical" evidence="1">
    <location>
        <begin position="113"/>
        <end position="135"/>
    </location>
</feature>
<organism evidence="3 4">
    <name type="scientific">Pseudoxanthomonas winnipegensis</name>
    <dbReference type="NCBI Taxonomy" id="2480810"/>
    <lineage>
        <taxon>Bacteria</taxon>
        <taxon>Pseudomonadati</taxon>
        <taxon>Pseudomonadota</taxon>
        <taxon>Gammaproteobacteria</taxon>
        <taxon>Lysobacterales</taxon>
        <taxon>Lysobacteraceae</taxon>
        <taxon>Pseudoxanthomonas</taxon>
    </lineage>
</organism>
<feature type="transmembrane region" description="Helical" evidence="1">
    <location>
        <begin position="339"/>
        <end position="361"/>
    </location>
</feature>
<feature type="transmembrane region" description="Helical" evidence="1">
    <location>
        <begin position="277"/>
        <end position="297"/>
    </location>
</feature>
<feature type="transmembrane region" description="Helical" evidence="1">
    <location>
        <begin position="81"/>
        <end position="101"/>
    </location>
</feature>
<name>A0A4Q8LLV4_9GAMM</name>
<dbReference type="EMBL" id="SHMB01000002">
    <property type="protein sequence ID" value="TAA31549.1"/>
    <property type="molecule type" value="Genomic_DNA"/>
</dbReference>
<feature type="transmembrane region" description="Helical" evidence="1">
    <location>
        <begin position="241"/>
        <end position="265"/>
    </location>
</feature>
<feature type="transmembrane region" description="Helical" evidence="1">
    <location>
        <begin position="373"/>
        <end position="392"/>
    </location>
</feature>
<evidence type="ECO:0000313" key="4">
    <source>
        <dbReference type="Proteomes" id="UP000291286"/>
    </source>
</evidence>
<keyword evidence="5" id="KW-1185">Reference proteome</keyword>
<gene>
    <name evidence="2" type="ORF">EA658_20400</name>
    <name evidence="3" type="ORF">EA661_08290</name>
</gene>
<dbReference type="Proteomes" id="UP000293089">
    <property type="component" value="Unassembled WGS sequence"/>
</dbReference>
<dbReference type="EMBL" id="SHME01000009">
    <property type="protein sequence ID" value="TAA16248.1"/>
    <property type="molecule type" value="Genomic_DNA"/>
</dbReference>
<evidence type="ECO:0000313" key="3">
    <source>
        <dbReference type="EMBL" id="TAA31549.1"/>
    </source>
</evidence>
<feature type="transmembrane region" description="Helical" evidence="1">
    <location>
        <begin position="26"/>
        <end position="49"/>
    </location>
</feature>
<feature type="transmembrane region" description="Helical" evidence="1">
    <location>
        <begin position="207"/>
        <end position="229"/>
    </location>
</feature>
<evidence type="ECO:0000313" key="2">
    <source>
        <dbReference type="EMBL" id="TAA16248.1"/>
    </source>
</evidence>
<comment type="caution">
    <text evidence="3">The sequence shown here is derived from an EMBL/GenBank/DDBJ whole genome shotgun (WGS) entry which is preliminary data.</text>
</comment>
<evidence type="ECO:0000313" key="5">
    <source>
        <dbReference type="Proteomes" id="UP000293089"/>
    </source>
</evidence>
<sequence>MAAVPHEAVPVRAATHARATHRQRDLLIELLLLFAVGYNFLLAFVNAKVTPVSPALTYVAELLIYAGCFGIGIWTLERSKVVALIAGITVIVAVLLFRYLIEWRVDAKFIRDAIIPFAFLVLGSAYGGSLPKLFVRMAVIISLVAGFELAAPDLYGDWVNPKSYYVNTRGLDEGGFWNEDSNLFVSATRPGERNFLPGSNLPRASSIFVEPVTAGNFIVFFVAILLTFWRSMRLGQVALSVGLLLFLIVATDGRLAVGTSLLLILGAPFLRRLDQRLSFLIMPLVLLGAAAIVWISGVSAYQDNTLGRVYLTVNAMLQMPAEAWMGLDFDAPYKYFDSGIAYFIASQSIMVVGFFLLAYAFGLDMPTEDGQAFKNFFMLAFSVGLLVSNSLFSVKSAALWWFVCGALWQLKGVPWRTPTGLAQEAHAMGPPVAPSPEVAR</sequence>
<dbReference type="Proteomes" id="UP000291286">
    <property type="component" value="Unassembled WGS sequence"/>
</dbReference>
<accession>A0A4Q8LLV4</accession>
<keyword evidence="1" id="KW-0812">Transmembrane</keyword>